<dbReference type="FunFam" id="3.40.50.300:FF:002221">
    <property type="entry name" value="RuvB-like 2"/>
    <property type="match status" value="2"/>
</dbReference>
<keyword evidence="7 12" id="KW-0067">ATP-binding</keyword>
<evidence type="ECO:0000256" key="4">
    <source>
        <dbReference type="ARBA" id="ARBA00022763"/>
    </source>
</evidence>
<dbReference type="Gene3D" id="1.10.8.60">
    <property type="match status" value="1"/>
</dbReference>
<evidence type="ECO:0000256" key="6">
    <source>
        <dbReference type="ARBA" id="ARBA00022806"/>
    </source>
</evidence>
<accession>A0A1V9ZGS6</accession>
<dbReference type="InterPro" id="IPR042487">
    <property type="entry name" value="RuvBL1/2_DNA/RNA_bd_dom"/>
</dbReference>
<sequence>MSVKTTTEVRDITRIERIGAHSHIRGLGLDDALEPRNVSQGMVGQTEARKAAGIVLRMIEEGKIAGRAILLAGKPGTGKTAIAMGIAQALGEDTPFTTIAGSEVFSLEMSKTEALTQAFRRSIGIRIMEETEIIEGEVVEIQVDTPTGSVGEKVGRLTLRTTEMETVYDLGTKMIDQLTKEKIEAGDVITINKESGKISKLGRSFTRSKDYDAMGPSTRFVQCPEGELQKRKEVVHVVSLHEIDVINSRSQGFLALFAGDTGEIKDEVREQIDTKVNEWREEGKATIVPGVLFIDEVHMLDIECFSWLNRALESDLAPVLIIATNRGITRIRGTNYKSPHGIPIDLLDRLMIISTKPYSEAEVRKILNIRCEEEDVEMTDDAKDLLTRIAMETSLRYAIHIIMTASLVATKRKGTEVDVADIKKVYSLFVDVKRSTQFLMEYQHEFMFNEVNDDDDDEDEDMA</sequence>
<evidence type="ECO:0000256" key="11">
    <source>
        <dbReference type="ARBA" id="ARBA00023242"/>
    </source>
</evidence>
<dbReference type="OrthoDB" id="10060499at2759"/>
<evidence type="ECO:0000313" key="15">
    <source>
        <dbReference type="Proteomes" id="UP000243579"/>
    </source>
</evidence>
<dbReference type="GO" id="GO:0003678">
    <property type="term" value="F:DNA helicase activity"/>
    <property type="evidence" value="ECO:0007669"/>
    <property type="project" value="UniProtKB-EC"/>
</dbReference>
<organism evidence="14 15">
    <name type="scientific">Achlya hypogyna</name>
    <name type="common">Oomycete</name>
    <name type="synonym">Protoachlya hypogyna</name>
    <dbReference type="NCBI Taxonomy" id="1202772"/>
    <lineage>
        <taxon>Eukaryota</taxon>
        <taxon>Sar</taxon>
        <taxon>Stramenopiles</taxon>
        <taxon>Oomycota</taxon>
        <taxon>Saprolegniomycetes</taxon>
        <taxon>Saprolegniales</taxon>
        <taxon>Achlyaceae</taxon>
        <taxon>Achlya</taxon>
    </lineage>
</organism>
<gene>
    <name evidence="14" type="ORF">ACHHYP_12609</name>
</gene>
<dbReference type="FunFam" id="2.40.50.360:FF:000002">
    <property type="entry name" value="RuvB-like helicase"/>
    <property type="match status" value="1"/>
</dbReference>
<dbReference type="InterPro" id="IPR010339">
    <property type="entry name" value="TIP49_P-loop"/>
</dbReference>
<comment type="catalytic activity">
    <reaction evidence="12">
        <text>ATP + H2O = ADP + phosphate + H(+)</text>
        <dbReference type="Rhea" id="RHEA:13065"/>
        <dbReference type="ChEBI" id="CHEBI:15377"/>
        <dbReference type="ChEBI" id="CHEBI:15378"/>
        <dbReference type="ChEBI" id="CHEBI:30616"/>
        <dbReference type="ChEBI" id="CHEBI:43474"/>
        <dbReference type="ChEBI" id="CHEBI:456216"/>
        <dbReference type="EC" id="3.6.4.12"/>
    </reaction>
</comment>
<comment type="subcellular location">
    <subcellularLocation>
        <location evidence="1">Nucleus</location>
    </subcellularLocation>
</comment>
<dbReference type="GO" id="GO:0016887">
    <property type="term" value="F:ATP hydrolysis activity"/>
    <property type="evidence" value="ECO:0007669"/>
    <property type="project" value="RHEA"/>
</dbReference>
<keyword evidence="5 12" id="KW-0378">Hydrolase</keyword>
<dbReference type="EC" id="3.6.4.12" evidence="12"/>
<evidence type="ECO:0000256" key="7">
    <source>
        <dbReference type="ARBA" id="ARBA00022840"/>
    </source>
</evidence>
<keyword evidence="8 12" id="KW-0805">Transcription regulation</keyword>
<comment type="caution">
    <text evidence="14">The sequence shown here is derived from an EMBL/GenBank/DDBJ whole genome shotgun (WGS) entry which is preliminary data.</text>
</comment>
<name>A0A1V9ZGS6_ACHHY</name>
<evidence type="ECO:0000313" key="14">
    <source>
        <dbReference type="EMBL" id="OQR97185.1"/>
    </source>
</evidence>
<feature type="domain" description="AAA+ ATPase" evidence="13">
    <location>
        <begin position="65"/>
        <end position="367"/>
    </location>
</feature>
<proteinExistence type="inferred from homology"/>
<protein>
    <recommendedName>
        <fullName evidence="12">RuvB-like helicase</fullName>
        <ecNumber evidence="12">3.6.4.12</ecNumber>
    </recommendedName>
</protein>
<keyword evidence="15" id="KW-1185">Reference proteome</keyword>
<keyword evidence="9 12" id="KW-0804">Transcription</keyword>
<evidence type="ECO:0000256" key="5">
    <source>
        <dbReference type="ARBA" id="ARBA00022801"/>
    </source>
</evidence>
<keyword evidence="4" id="KW-0227">DNA damage</keyword>
<dbReference type="GO" id="GO:0005524">
    <property type="term" value="F:ATP binding"/>
    <property type="evidence" value="ECO:0007669"/>
    <property type="project" value="UniProtKB-KW"/>
</dbReference>
<evidence type="ECO:0000256" key="2">
    <source>
        <dbReference type="ARBA" id="ARBA00007519"/>
    </source>
</evidence>
<evidence type="ECO:0000256" key="9">
    <source>
        <dbReference type="ARBA" id="ARBA00023163"/>
    </source>
</evidence>
<keyword evidence="11 12" id="KW-0539">Nucleus</keyword>
<dbReference type="Pfam" id="PF06068">
    <property type="entry name" value="TIP49"/>
    <property type="match status" value="1"/>
</dbReference>
<evidence type="ECO:0000256" key="12">
    <source>
        <dbReference type="RuleBase" id="RU363048"/>
    </source>
</evidence>
<evidence type="ECO:0000256" key="1">
    <source>
        <dbReference type="ARBA" id="ARBA00004123"/>
    </source>
</evidence>
<keyword evidence="10" id="KW-0234">DNA repair</keyword>
<dbReference type="FunFam" id="1.10.8.60:FF:000010">
    <property type="entry name" value="RuvB-like helicase"/>
    <property type="match status" value="1"/>
</dbReference>
<reference evidence="14 15" key="1">
    <citation type="journal article" date="2014" name="Genome Biol. Evol.">
        <title>The secreted proteins of Achlya hypogyna and Thraustotheca clavata identify the ancestral oomycete secretome and reveal gene acquisitions by horizontal gene transfer.</title>
        <authorList>
            <person name="Misner I."/>
            <person name="Blouin N."/>
            <person name="Leonard G."/>
            <person name="Richards T.A."/>
            <person name="Lane C.E."/>
        </authorList>
    </citation>
    <scope>NUCLEOTIDE SEQUENCE [LARGE SCALE GENOMIC DNA]</scope>
    <source>
        <strain evidence="14 15">ATCC 48635</strain>
    </source>
</reference>
<keyword evidence="3 12" id="KW-0547">Nucleotide-binding</keyword>
<evidence type="ECO:0000256" key="3">
    <source>
        <dbReference type="ARBA" id="ARBA00022741"/>
    </source>
</evidence>
<dbReference type="STRING" id="1202772.A0A1V9ZGS6"/>
<evidence type="ECO:0000256" key="10">
    <source>
        <dbReference type="ARBA" id="ARBA00023204"/>
    </source>
</evidence>
<dbReference type="Gene3D" id="3.40.50.300">
    <property type="entry name" value="P-loop containing nucleotide triphosphate hydrolases"/>
    <property type="match status" value="1"/>
</dbReference>
<dbReference type="Gene3D" id="2.40.50.360">
    <property type="entry name" value="RuvB-like helicase, domain II"/>
    <property type="match status" value="1"/>
</dbReference>
<dbReference type="InterPro" id="IPR027417">
    <property type="entry name" value="P-loop_NTPase"/>
</dbReference>
<dbReference type="PANTHER" id="PTHR11093">
    <property type="entry name" value="RUVB-RELATED REPTIN AND PONTIN"/>
    <property type="match status" value="1"/>
</dbReference>
<dbReference type="EMBL" id="JNBR01000121">
    <property type="protein sequence ID" value="OQR97185.1"/>
    <property type="molecule type" value="Genomic_DNA"/>
</dbReference>
<dbReference type="SMART" id="SM00382">
    <property type="entry name" value="AAA"/>
    <property type="match status" value="1"/>
</dbReference>
<evidence type="ECO:0000259" key="13">
    <source>
        <dbReference type="SMART" id="SM00382"/>
    </source>
</evidence>
<dbReference type="InterPro" id="IPR027238">
    <property type="entry name" value="RuvB-like"/>
</dbReference>
<dbReference type="InterPro" id="IPR041048">
    <property type="entry name" value="RuvB-like_C"/>
</dbReference>
<dbReference type="GO" id="GO:0005634">
    <property type="term" value="C:nucleus"/>
    <property type="evidence" value="ECO:0007669"/>
    <property type="project" value="UniProtKB-SubCell"/>
</dbReference>
<dbReference type="AlphaFoldDB" id="A0A1V9ZGS6"/>
<dbReference type="GO" id="GO:0006281">
    <property type="term" value="P:DNA repair"/>
    <property type="evidence" value="ECO:0007669"/>
    <property type="project" value="UniProtKB-KW"/>
</dbReference>
<dbReference type="Proteomes" id="UP000243579">
    <property type="component" value="Unassembled WGS sequence"/>
</dbReference>
<dbReference type="InterPro" id="IPR003593">
    <property type="entry name" value="AAA+_ATPase"/>
</dbReference>
<comment type="similarity">
    <text evidence="2 12">Belongs to the RuvB family.</text>
</comment>
<dbReference type="Pfam" id="PF17856">
    <property type="entry name" value="TIP49_C"/>
    <property type="match status" value="1"/>
</dbReference>
<keyword evidence="6 12" id="KW-0347">Helicase</keyword>
<dbReference type="SUPFAM" id="SSF52540">
    <property type="entry name" value="P-loop containing nucleoside triphosphate hydrolases"/>
    <property type="match status" value="1"/>
</dbReference>
<evidence type="ECO:0000256" key="8">
    <source>
        <dbReference type="ARBA" id="ARBA00023015"/>
    </source>
</evidence>